<sequence length="66" mass="7527">MTPRLTRYQAYRFSNRVLTLLVVQLSTSSRILSIELCGYITSTTDEGNNVASGRLHLLDFWSEMLS</sequence>
<gene>
    <name evidence="1" type="ORF">PDIGIT_LOCUS9848</name>
</gene>
<keyword evidence="2" id="KW-1185">Reference proteome</keyword>
<name>A0A9W4XWX4_9PLEO</name>
<protein>
    <submittedName>
        <fullName evidence="1">Uncharacterized protein</fullName>
    </submittedName>
</protein>
<evidence type="ECO:0000313" key="2">
    <source>
        <dbReference type="Proteomes" id="UP001152607"/>
    </source>
</evidence>
<dbReference type="AlphaFoldDB" id="A0A9W4XWX4"/>
<evidence type="ECO:0000313" key="1">
    <source>
        <dbReference type="EMBL" id="CAI6336742.1"/>
    </source>
</evidence>
<organism evidence="1 2">
    <name type="scientific">Periconia digitata</name>
    <dbReference type="NCBI Taxonomy" id="1303443"/>
    <lineage>
        <taxon>Eukaryota</taxon>
        <taxon>Fungi</taxon>
        <taxon>Dikarya</taxon>
        <taxon>Ascomycota</taxon>
        <taxon>Pezizomycotina</taxon>
        <taxon>Dothideomycetes</taxon>
        <taxon>Pleosporomycetidae</taxon>
        <taxon>Pleosporales</taxon>
        <taxon>Massarineae</taxon>
        <taxon>Periconiaceae</taxon>
        <taxon>Periconia</taxon>
    </lineage>
</organism>
<accession>A0A9W4XWX4</accession>
<comment type="caution">
    <text evidence="1">The sequence shown here is derived from an EMBL/GenBank/DDBJ whole genome shotgun (WGS) entry which is preliminary data.</text>
</comment>
<proteinExistence type="predicted"/>
<dbReference type="EMBL" id="CAOQHR010000006">
    <property type="protein sequence ID" value="CAI6336742.1"/>
    <property type="molecule type" value="Genomic_DNA"/>
</dbReference>
<dbReference type="Proteomes" id="UP001152607">
    <property type="component" value="Unassembled WGS sequence"/>
</dbReference>
<reference evidence="1" key="1">
    <citation type="submission" date="2023-01" db="EMBL/GenBank/DDBJ databases">
        <authorList>
            <person name="Van Ghelder C."/>
            <person name="Rancurel C."/>
        </authorList>
    </citation>
    <scope>NUCLEOTIDE SEQUENCE</scope>
    <source>
        <strain evidence="1">CNCM I-4278</strain>
    </source>
</reference>